<dbReference type="SUPFAM" id="SSF46626">
    <property type="entry name" value="Cytochrome c"/>
    <property type="match status" value="2"/>
</dbReference>
<evidence type="ECO:0000256" key="4">
    <source>
        <dbReference type="PROSITE-ProRule" id="PRU00433"/>
    </source>
</evidence>
<dbReference type="PANTHER" id="PTHR35008:SF4">
    <property type="entry name" value="BLL4482 PROTEIN"/>
    <property type="match status" value="1"/>
</dbReference>
<keyword evidence="2 4" id="KW-0479">Metal-binding</keyword>
<evidence type="ECO:0000313" key="7">
    <source>
        <dbReference type="EMBL" id="BBO35851.1"/>
    </source>
</evidence>
<evidence type="ECO:0000256" key="3">
    <source>
        <dbReference type="ARBA" id="ARBA00023004"/>
    </source>
</evidence>
<dbReference type="PANTHER" id="PTHR35008">
    <property type="entry name" value="BLL4482 PROTEIN-RELATED"/>
    <property type="match status" value="1"/>
</dbReference>
<dbReference type="KEGG" id="lpav:PLANPX_5463"/>
<dbReference type="PROSITE" id="PS51257">
    <property type="entry name" value="PROKAR_LIPOPROTEIN"/>
    <property type="match status" value="1"/>
</dbReference>
<gene>
    <name evidence="7" type="ORF">PLANPX_5463</name>
</gene>
<evidence type="ECO:0000259" key="6">
    <source>
        <dbReference type="PROSITE" id="PS51007"/>
    </source>
</evidence>
<feature type="domain" description="Cytochrome c" evidence="6">
    <location>
        <begin position="166"/>
        <end position="258"/>
    </location>
</feature>
<sequence>MFRETFPTRSTPNCHRTLGGVFLALACLASIGCNADFPSKPLPADRPVPQNEISDFAALFRQNCTGCHGADGQHGPAPPLNDPLFLALVTPPELEEVIRNGRPGTPMPAFATEQGGTLTAEQVQILANGLQGHWPIGEKDKAELAALVANAPPYLAPQGSLQLNNDATTAGAALFERACAECHGPNGAGGETGYTNGAINDRAFLALISDQALRRIIITGRHDLGMPNYAQTDGRPDDFKPLTSEEIDELVALLASWRRDSPSNANAGE</sequence>
<feature type="signal peptide" evidence="5">
    <location>
        <begin position="1"/>
        <end position="35"/>
    </location>
</feature>
<dbReference type="RefSeq" id="WP_152101137.1">
    <property type="nucleotide sequence ID" value="NZ_AP021861.1"/>
</dbReference>
<proteinExistence type="predicted"/>
<evidence type="ECO:0000256" key="1">
    <source>
        <dbReference type="ARBA" id="ARBA00022617"/>
    </source>
</evidence>
<feature type="domain" description="Cytochrome c" evidence="6">
    <location>
        <begin position="51"/>
        <end position="134"/>
    </location>
</feature>
<dbReference type="Gene3D" id="1.10.760.10">
    <property type="entry name" value="Cytochrome c-like domain"/>
    <property type="match status" value="2"/>
</dbReference>
<keyword evidence="5" id="KW-0732">Signal</keyword>
<dbReference type="EMBL" id="AP021861">
    <property type="protein sequence ID" value="BBO35851.1"/>
    <property type="molecule type" value="Genomic_DNA"/>
</dbReference>
<dbReference type="AlphaFoldDB" id="A0A5K7XKX4"/>
<keyword evidence="8" id="KW-1185">Reference proteome</keyword>
<dbReference type="GO" id="GO:0046872">
    <property type="term" value="F:metal ion binding"/>
    <property type="evidence" value="ECO:0007669"/>
    <property type="project" value="UniProtKB-KW"/>
</dbReference>
<dbReference type="GO" id="GO:0009055">
    <property type="term" value="F:electron transfer activity"/>
    <property type="evidence" value="ECO:0007669"/>
    <property type="project" value="InterPro"/>
</dbReference>
<dbReference type="GO" id="GO:0020037">
    <property type="term" value="F:heme binding"/>
    <property type="evidence" value="ECO:0007669"/>
    <property type="project" value="InterPro"/>
</dbReference>
<evidence type="ECO:0000256" key="5">
    <source>
        <dbReference type="SAM" id="SignalP"/>
    </source>
</evidence>
<dbReference type="Pfam" id="PF13442">
    <property type="entry name" value="Cytochrome_CBB3"/>
    <property type="match status" value="2"/>
</dbReference>
<evidence type="ECO:0000313" key="8">
    <source>
        <dbReference type="Proteomes" id="UP000326837"/>
    </source>
</evidence>
<feature type="chain" id="PRO_5025032267" description="Cytochrome c domain-containing protein" evidence="5">
    <location>
        <begin position="36"/>
        <end position="269"/>
    </location>
</feature>
<reference evidence="8" key="1">
    <citation type="submission" date="2019-10" db="EMBL/GenBank/DDBJ databases">
        <title>Lacipirellula parvula gen. nov., sp. nov., representing a lineage of planctomycetes widespread in freshwater anoxic habitats, and description of the family Lacipirellulaceae.</title>
        <authorList>
            <person name="Dedysh S.N."/>
            <person name="Kulichevskaya I.S."/>
            <person name="Beletsky A.V."/>
            <person name="Rakitin A.L."/>
            <person name="Mardanov A.V."/>
            <person name="Ivanova A.A."/>
            <person name="Saltykova V.X."/>
            <person name="Rijpstra W.I.C."/>
            <person name="Sinninghe Damste J.S."/>
            <person name="Ravin N.V."/>
        </authorList>
    </citation>
    <scope>NUCLEOTIDE SEQUENCE [LARGE SCALE GENOMIC DNA]</scope>
    <source>
        <strain evidence="8">PX69</strain>
    </source>
</reference>
<dbReference type="InterPro" id="IPR051459">
    <property type="entry name" value="Cytochrome_c-type_DH"/>
</dbReference>
<protein>
    <recommendedName>
        <fullName evidence="6">Cytochrome c domain-containing protein</fullName>
    </recommendedName>
</protein>
<dbReference type="Proteomes" id="UP000326837">
    <property type="component" value="Chromosome"/>
</dbReference>
<accession>A0A5K7XKX4</accession>
<organism evidence="7 8">
    <name type="scientific">Lacipirellula parvula</name>
    <dbReference type="NCBI Taxonomy" id="2650471"/>
    <lineage>
        <taxon>Bacteria</taxon>
        <taxon>Pseudomonadati</taxon>
        <taxon>Planctomycetota</taxon>
        <taxon>Planctomycetia</taxon>
        <taxon>Pirellulales</taxon>
        <taxon>Lacipirellulaceae</taxon>
        <taxon>Lacipirellula</taxon>
    </lineage>
</organism>
<dbReference type="PROSITE" id="PS51007">
    <property type="entry name" value="CYTC"/>
    <property type="match status" value="2"/>
</dbReference>
<keyword evidence="1 4" id="KW-0349">Heme</keyword>
<keyword evidence="3 4" id="KW-0408">Iron</keyword>
<dbReference type="InterPro" id="IPR036909">
    <property type="entry name" value="Cyt_c-like_dom_sf"/>
</dbReference>
<name>A0A5K7XKX4_9BACT</name>
<dbReference type="InterPro" id="IPR009056">
    <property type="entry name" value="Cyt_c-like_dom"/>
</dbReference>
<evidence type="ECO:0000256" key="2">
    <source>
        <dbReference type="ARBA" id="ARBA00022723"/>
    </source>
</evidence>